<evidence type="ECO:0000313" key="16">
    <source>
        <dbReference type="Proteomes" id="UP001164929"/>
    </source>
</evidence>
<dbReference type="SUPFAM" id="SSF52058">
    <property type="entry name" value="L domain-like"/>
    <property type="match status" value="1"/>
</dbReference>
<protein>
    <recommendedName>
        <fullName evidence="2">non-specific serine/threonine protein kinase</fullName>
        <ecNumber evidence="2">2.7.11.1</ecNumber>
    </recommendedName>
</protein>
<dbReference type="EC" id="2.7.11.1" evidence="2"/>
<keyword evidence="5" id="KW-0433">Leucine-rich repeat</keyword>
<proteinExistence type="predicted"/>
<evidence type="ECO:0000256" key="7">
    <source>
        <dbReference type="ARBA" id="ARBA00022737"/>
    </source>
</evidence>
<accession>A0AAD6PMT4</accession>
<feature type="compositionally biased region" description="Polar residues" evidence="13">
    <location>
        <begin position="254"/>
        <end position="266"/>
    </location>
</feature>
<dbReference type="Pfam" id="PF20141">
    <property type="entry name" value="Island"/>
    <property type="match status" value="1"/>
</dbReference>
<evidence type="ECO:0000256" key="3">
    <source>
        <dbReference type="ARBA" id="ARBA00022475"/>
    </source>
</evidence>
<keyword evidence="4" id="KW-0723">Serine/threonine-protein kinase</keyword>
<evidence type="ECO:0000256" key="9">
    <source>
        <dbReference type="ARBA" id="ARBA00023170"/>
    </source>
</evidence>
<dbReference type="GO" id="GO:0005886">
    <property type="term" value="C:plasma membrane"/>
    <property type="evidence" value="ECO:0007669"/>
    <property type="project" value="UniProtKB-SubCell"/>
</dbReference>
<dbReference type="InterPro" id="IPR045381">
    <property type="entry name" value="BRI1_island_dom"/>
</dbReference>
<comment type="caution">
    <text evidence="15">The sequence shown here is derived from an EMBL/GenBank/DDBJ whole genome shotgun (WGS) entry which is preliminary data.</text>
</comment>
<keyword evidence="9" id="KW-0675">Receptor</keyword>
<evidence type="ECO:0000256" key="1">
    <source>
        <dbReference type="ARBA" id="ARBA00004251"/>
    </source>
</evidence>
<evidence type="ECO:0000256" key="4">
    <source>
        <dbReference type="ARBA" id="ARBA00022527"/>
    </source>
</evidence>
<evidence type="ECO:0000256" key="13">
    <source>
        <dbReference type="SAM" id="MobiDB-lite"/>
    </source>
</evidence>
<keyword evidence="4" id="KW-0808">Transferase</keyword>
<evidence type="ECO:0000256" key="11">
    <source>
        <dbReference type="ARBA" id="ARBA00047899"/>
    </source>
</evidence>
<dbReference type="PANTHER" id="PTHR48053:SF31">
    <property type="entry name" value="SERINE_THREONINE-PROTEIN KINASE BRI1-LIKE 1"/>
    <property type="match status" value="1"/>
</dbReference>
<dbReference type="InterPro" id="IPR032675">
    <property type="entry name" value="LRR_dom_sf"/>
</dbReference>
<keyword evidence="6" id="KW-0732">Signal</keyword>
<keyword evidence="3" id="KW-1003">Cell membrane</keyword>
<evidence type="ECO:0000313" key="15">
    <source>
        <dbReference type="EMBL" id="KAJ6951085.1"/>
    </source>
</evidence>
<dbReference type="InterPro" id="IPR051716">
    <property type="entry name" value="Plant_RL_S/T_kinase"/>
</dbReference>
<gene>
    <name evidence="15" type="ORF">NC653_040446</name>
</gene>
<evidence type="ECO:0000256" key="8">
    <source>
        <dbReference type="ARBA" id="ARBA00023136"/>
    </source>
</evidence>
<keyword evidence="16" id="KW-1185">Reference proteome</keyword>
<organism evidence="15 16">
    <name type="scientific">Populus alba x Populus x berolinensis</name>
    <dbReference type="NCBI Taxonomy" id="444605"/>
    <lineage>
        <taxon>Eukaryota</taxon>
        <taxon>Viridiplantae</taxon>
        <taxon>Streptophyta</taxon>
        <taxon>Embryophyta</taxon>
        <taxon>Tracheophyta</taxon>
        <taxon>Spermatophyta</taxon>
        <taxon>Magnoliopsida</taxon>
        <taxon>eudicotyledons</taxon>
        <taxon>Gunneridae</taxon>
        <taxon>Pentapetalae</taxon>
        <taxon>rosids</taxon>
        <taxon>fabids</taxon>
        <taxon>Malpighiales</taxon>
        <taxon>Salicaceae</taxon>
        <taxon>Saliceae</taxon>
        <taxon>Populus</taxon>
    </lineage>
</organism>
<dbReference type="AlphaFoldDB" id="A0AAD6PMT4"/>
<evidence type="ECO:0000256" key="6">
    <source>
        <dbReference type="ARBA" id="ARBA00022729"/>
    </source>
</evidence>
<dbReference type="InterPro" id="IPR001611">
    <property type="entry name" value="Leu-rich_rpt"/>
</dbReference>
<dbReference type="GO" id="GO:0004674">
    <property type="term" value="F:protein serine/threonine kinase activity"/>
    <property type="evidence" value="ECO:0007669"/>
    <property type="project" value="UniProtKB-KW"/>
</dbReference>
<dbReference type="FunFam" id="3.80.10.10:FF:000041">
    <property type="entry name" value="LRR receptor-like serine/threonine-protein kinase ERECTA"/>
    <property type="match status" value="1"/>
</dbReference>
<comment type="catalytic activity">
    <reaction evidence="11">
        <text>L-threonyl-[protein] + ATP = O-phospho-L-threonyl-[protein] + ADP + H(+)</text>
        <dbReference type="Rhea" id="RHEA:46608"/>
        <dbReference type="Rhea" id="RHEA-COMP:11060"/>
        <dbReference type="Rhea" id="RHEA-COMP:11605"/>
        <dbReference type="ChEBI" id="CHEBI:15378"/>
        <dbReference type="ChEBI" id="CHEBI:30013"/>
        <dbReference type="ChEBI" id="CHEBI:30616"/>
        <dbReference type="ChEBI" id="CHEBI:61977"/>
        <dbReference type="ChEBI" id="CHEBI:456216"/>
        <dbReference type="EC" id="2.7.11.1"/>
    </reaction>
</comment>
<dbReference type="Gene3D" id="3.80.10.10">
    <property type="entry name" value="Ribonuclease Inhibitor"/>
    <property type="match status" value="1"/>
</dbReference>
<keyword evidence="8" id="KW-0472">Membrane</keyword>
<dbReference type="Pfam" id="PF00560">
    <property type="entry name" value="LRR_1"/>
    <property type="match status" value="2"/>
</dbReference>
<evidence type="ECO:0000256" key="5">
    <source>
        <dbReference type="ARBA" id="ARBA00022614"/>
    </source>
</evidence>
<dbReference type="PANTHER" id="PTHR48053">
    <property type="entry name" value="LEUCINE RICH REPEAT FAMILY PROTEIN, EXPRESSED"/>
    <property type="match status" value="1"/>
</dbReference>
<evidence type="ECO:0000256" key="2">
    <source>
        <dbReference type="ARBA" id="ARBA00012513"/>
    </source>
</evidence>
<feature type="domain" description="Brassinosteroid receptor BRI1 island" evidence="14">
    <location>
        <begin position="100"/>
        <end position="130"/>
    </location>
</feature>
<feature type="region of interest" description="Disordered" evidence="13">
    <location>
        <begin position="245"/>
        <end position="266"/>
    </location>
</feature>
<keyword evidence="7" id="KW-0677">Repeat</keyword>
<evidence type="ECO:0000256" key="12">
    <source>
        <dbReference type="ARBA" id="ARBA00048679"/>
    </source>
</evidence>
<keyword evidence="10" id="KW-0325">Glycoprotein</keyword>
<evidence type="ECO:0000259" key="14">
    <source>
        <dbReference type="Pfam" id="PF20141"/>
    </source>
</evidence>
<evidence type="ECO:0000256" key="10">
    <source>
        <dbReference type="ARBA" id="ARBA00023180"/>
    </source>
</evidence>
<comment type="catalytic activity">
    <reaction evidence="12">
        <text>L-seryl-[protein] + ATP = O-phospho-L-seryl-[protein] + ADP + H(+)</text>
        <dbReference type="Rhea" id="RHEA:17989"/>
        <dbReference type="Rhea" id="RHEA-COMP:9863"/>
        <dbReference type="Rhea" id="RHEA-COMP:11604"/>
        <dbReference type="ChEBI" id="CHEBI:15378"/>
        <dbReference type="ChEBI" id="CHEBI:29999"/>
        <dbReference type="ChEBI" id="CHEBI:30616"/>
        <dbReference type="ChEBI" id="CHEBI:83421"/>
        <dbReference type="ChEBI" id="CHEBI:456216"/>
        <dbReference type="EC" id="2.7.11.1"/>
    </reaction>
</comment>
<sequence length="411" mass="45508">MEVWTLPNLLDLVMWANNLTATGLPEKFLLALGNLVDLAVLQMGNNSLSGKIPPELGKCRSLIWLDLNSNNLTGPLPPELAGQAGLVVPGIVSGKQFAFGIRPERLENLPMAHSCSTTRIYSGMTVYTFTTNGSMIFLDLAYNSLSGDIPQNFGSLSYLQVLNLGHNKLTGNIPDSFGGLKAIGVLDLSHNDLQGFLPGSLGDPISFLSDLVCVIEQQPPLALETQPQSLNTRRKKQSVEVCKEVPAEGRNRGRSTSECLPNSGSSSWRKLSGLFVPEPLEHHHCHIRETSTEAWTSFAHLLEATNRFQLADSLIGSGGFGEVWTGSLWQNGNYREDQSTETWFPLWVRKEDDSRLDWGSQEKKIAIRVLQVMCPLRFIRALDCTSKGDVHSYWWSLLLELLSGQEANRFR</sequence>
<reference evidence="15" key="1">
    <citation type="journal article" date="2023" name="Mol. Ecol. Resour.">
        <title>Chromosome-level genome assembly of a triploid poplar Populus alba 'Berolinensis'.</title>
        <authorList>
            <person name="Chen S."/>
            <person name="Yu Y."/>
            <person name="Wang X."/>
            <person name="Wang S."/>
            <person name="Zhang T."/>
            <person name="Zhou Y."/>
            <person name="He R."/>
            <person name="Meng N."/>
            <person name="Wang Y."/>
            <person name="Liu W."/>
            <person name="Liu Z."/>
            <person name="Liu J."/>
            <person name="Guo Q."/>
            <person name="Huang H."/>
            <person name="Sederoff R.R."/>
            <person name="Wang G."/>
            <person name="Qu G."/>
            <person name="Chen S."/>
        </authorList>
    </citation>
    <scope>NUCLEOTIDE SEQUENCE</scope>
    <source>
        <strain evidence="15">SC-2020</strain>
    </source>
</reference>
<dbReference type="EMBL" id="JAQIZT010000019">
    <property type="protein sequence ID" value="KAJ6951085.1"/>
    <property type="molecule type" value="Genomic_DNA"/>
</dbReference>
<dbReference type="Gene3D" id="3.30.1490.310">
    <property type="match status" value="1"/>
</dbReference>
<dbReference type="Proteomes" id="UP001164929">
    <property type="component" value="Chromosome 19"/>
</dbReference>
<dbReference type="Pfam" id="PF13855">
    <property type="entry name" value="LRR_8"/>
    <property type="match status" value="1"/>
</dbReference>
<name>A0AAD6PMT4_9ROSI</name>
<keyword evidence="4" id="KW-0418">Kinase</keyword>
<comment type="subcellular location">
    <subcellularLocation>
        <location evidence="1">Cell membrane</location>
        <topology evidence="1">Single-pass type I membrane protein</topology>
    </subcellularLocation>
</comment>